<evidence type="ECO:0000313" key="3">
    <source>
        <dbReference type="Proteomes" id="UP000276128"/>
    </source>
</evidence>
<dbReference type="PANTHER" id="PTHR30344:SF1">
    <property type="entry name" value="6-PHOSPHOGLUCONOLACTONASE"/>
    <property type="match status" value="1"/>
</dbReference>
<gene>
    <name evidence="2" type="ORF">EJQ19_28910</name>
</gene>
<dbReference type="Gene3D" id="2.130.10.10">
    <property type="entry name" value="YVTN repeat-like/Quinoprotein amine dehydrogenase"/>
    <property type="match status" value="1"/>
</dbReference>
<keyword evidence="3" id="KW-1185">Reference proteome</keyword>
<name>A0A3R9ZZW0_9BACL</name>
<accession>A0A3R9ZZW0</accession>
<dbReference type="InterPro" id="IPR019405">
    <property type="entry name" value="Lactonase_7-beta_prop"/>
</dbReference>
<comment type="caution">
    <text evidence="2">The sequence shown here is derived from an EMBL/GenBank/DDBJ whole genome shotgun (WGS) entry which is preliminary data.</text>
</comment>
<reference evidence="2 3" key="1">
    <citation type="submission" date="2018-12" db="EMBL/GenBank/DDBJ databases">
        <title>Bacillus ochoae sp. nov., Paenibacillus whitsoniae sp. nov., Paenibacillus spiritus sp. nov. Isolated from the Mars Exploration Rover during spacecraft assembly.</title>
        <authorList>
            <person name="Seuylemezian A."/>
            <person name="Vaishampayan P."/>
        </authorList>
    </citation>
    <scope>NUCLEOTIDE SEQUENCE [LARGE SCALE GENOMIC DNA]</scope>
    <source>
        <strain evidence="2 3">MER 54</strain>
    </source>
</reference>
<dbReference type="AlphaFoldDB" id="A0A3R9ZZW0"/>
<organism evidence="2 3">
    <name type="scientific">Paenibacillus whitsoniae</name>
    <dbReference type="NCBI Taxonomy" id="2496558"/>
    <lineage>
        <taxon>Bacteria</taxon>
        <taxon>Bacillati</taxon>
        <taxon>Bacillota</taxon>
        <taxon>Bacilli</taxon>
        <taxon>Bacillales</taxon>
        <taxon>Paenibacillaceae</taxon>
        <taxon>Paenibacillus</taxon>
    </lineage>
</organism>
<dbReference type="SUPFAM" id="SSF51004">
    <property type="entry name" value="C-terminal (heme d1) domain of cytochrome cd1-nitrite reductase"/>
    <property type="match status" value="1"/>
</dbReference>
<evidence type="ECO:0000256" key="1">
    <source>
        <dbReference type="ARBA" id="ARBA00005564"/>
    </source>
</evidence>
<protein>
    <submittedName>
        <fullName evidence="2">Lactonase family protein</fullName>
    </submittedName>
</protein>
<dbReference type="PANTHER" id="PTHR30344">
    <property type="entry name" value="6-PHOSPHOGLUCONOLACTONASE-RELATED"/>
    <property type="match status" value="1"/>
</dbReference>
<dbReference type="EMBL" id="RXHU01000110">
    <property type="protein sequence ID" value="RTE02876.1"/>
    <property type="molecule type" value="Genomic_DNA"/>
</dbReference>
<dbReference type="Pfam" id="PF10282">
    <property type="entry name" value="Lactonase"/>
    <property type="match status" value="1"/>
</dbReference>
<proteinExistence type="inferred from homology"/>
<dbReference type="OrthoDB" id="9790815at2"/>
<dbReference type="InterPro" id="IPR015943">
    <property type="entry name" value="WD40/YVTN_repeat-like_dom_sf"/>
</dbReference>
<dbReference type="GO" id="GO:0017057">
    <property type="term" value="F:6-phosphogluconolactonase activity"/>
    <property type="evidence" value="ECO:0007669"/>
    <property type="project" value="TreeGrafter"/>
</dbReference>
<dbReference type="Proteomes" id="UP000276128">
    <property type="component" value="Unassembled WGS sequence"/>
</dbReference>
<dbReference type="FunFam" id="2.130.10.10:FF:000306">
    <property type="entry name" value="3-carboxymuconate cyclase"/>
    <property type="match status" value="1"/>
</dbReference>
<comment type="similarity">
    <text evidence="1">Belongs to the cycloisomerase 2 family.</text>
</comment>
<sequence length="365" mass="39472">MTAHKPRKTYAFIGSYADSKNPGVYTALFDEAKGSFEVTHQTAGLQNPTFLAVDTDNWRLYALSEGTDADGQRCGAAGAYQIAPANGQLTPLNQAVTLPVTTCHITLDRTNQLAMVASYHGGMVGVLPILEDGKLGETSDIRRHQGTSVLPVQDRPRAHSVTVDRNNRFAVVCDLGLDKVIVYKLDVEGRKLDLHQEVQVPPGSGPRHLAFHPSYRYAYVINELGSSMTAFAYDEEQGQLAPIETVSTLPGDYQGDNACADVHISPDGRFLYGSNRGHDSIVVYAIDADNGKISAIQHESTGGKHPRNFALSPDGRFLLVANKDSNNVVSFARDEATGKLAPTGDKLELSMPVCIKFAQVEADAE</sequence>
<dbReference type="GO" id="GO:0005829">
    <property type="term" value="C:cytosol"/>
    <property type="evidence" value="ECO:0007669"/>
    <property type="project" value="TreeGrafter"/>
</dbReference>
<dbReference type="InterPro" id="IPR011048">
    <property type="entry name" value="Haem_d1_sf"/>
</dbReference>
<dbReference type="RefSeq" id="WP_126144702.1">
    <property type="nucleotide sequence ID" value="NZ_RXHU01000110.1"/>
</dbReference>
<dbReference type="InterPro" id="IPR050282">
    <property type="entry name" value="Cycloisomerase_2"/>
</dbReference>
<evidence type="ECO:0000313" key="2">
    <source>
        <dbReference type="EMBL" id="RTE02876.1"/>
    </source>
</evidence>